<reference evidence="1" key="1">
    <citation type="submission" date="2019-07" db="EMBL/GenBank/DDBJ databases">
        <authorList>
            <person name="Palmer J.M."/>
        </authorList>
    </citation>
    <scope>NUCLEOTIDE SEQUENCE</scope>
    <source>
        <strain evidence="1">PC9</strain>
    </source>
</reference>
<organism evidence="1 2">
    <name type="scientific">Pleurotus ostreatus</name>
    <name type="common">Oyster mushroom</name>
    <name type="synonym">White-rot fungus</name>
    <dbReference type="NCBI Taxonomy" id="5322"/>
    <lineage>
        <taxon>Eukaryota</taxon>
        <taxon>Fungi</taxon>
        <taxon>Dikarya</taxon>
        <taxon>Basidiomycota</taxon>
        <taxon>Agaricomycotina</taxon>
        <taxon>Agaricomycetes</taxon>
        <taxon>Agaricomycetidae</taxon>
        <taxon>Agaricales</taxon>
        <taxon>Pleurotineae</taxon>
        <taxon>Pleurotaceae</taxon>
        <taxon>Pleurotus</taxon>
    </lineage>
</organism>
<dbReference type="InterPro" id="IPR029062">
    <property type="entry name" value="Class_I_gatase-like"/>
</dbReference>
<dbReference type="SUPFAM" id="SSF52317">
    <property type="entry name" value="Class I glutamine amidotransferase-like"/>
    <property type="match status" value="1"/>
</dbReference>
<dbReference type="OrthoDB" id="543156at2759"/>
<evidence type="ECO:0000313" key="1">
    <source>
        <dbReference type="EMBL" id="KAF7422878.1"/>
    </source>
</evidence>
<dbReference type="GeneID" id="59380860"/>
<sequence length="209" mass="22976">MATGHSPTILRLAVCLFEDVTSLDYQGPIALFGCIEPEFANKYLQDLPLASAGLKYMLEIVYLAESLDLVKSSPGPLVVPSRRYDEIGDSEQFDILLIPGGPVARPENVPRSLLEFVQRQALGACTFQPFARVPGFLQERVSSADNTRGEEIEWIAKARWVVNEDDGRKIWTSSGVTAGKEAMAFLRGIVELTAKGESEDDFAAYYGLV</sequence>
<dbReference type="AlphaFoldDB" id="A0A8H7DRN1"/>
<dbReference type="PANTHER" id="PTHR43130:SF7">
    <property type="entry name" value="DJ-1_PFPI DOMAIN-CONTAINING PROTEIN"/>
    <property type="match status" value="1"/>
</dbReference>
<dbReference type="Proteomes" id="UP000623687">
    <property type="component" value="Unassembled WGS sequence"/>
</dbReference>
<gene>
    <name evidence="1" type="ORF">PC9H_011042</name>
</gene>
<dbReference type="PANTHER" id="PTHR43130">
    <property type="entry name" value="ARAC-FAMILY TRANSCRIPTIONAL REGULATOR"/>
    <property type="match status" value="1"/>
</dbReference>
<dbReference type="EMBL" id="JACETU010000008">
    <property type="protein sequence ID" value="KAF7422878.1"/>
    <property type="molecule type" value="Genomic_DNA"/>
</dbReference>
<name>A0A8H7DRN1_PLEOS</name>
<accession>A0A8H7DRN1</accession>
<dbReference type="InterPro" id="IPR052158">
    <property type="entry name" value="INH-QAR"/>
</dbReference>
<evidence type="ECO:0008006" key="3">
    <source>
        <dbReference type="Google" id="ProtNLM"/>
    </source>
</evidence>
<dbReference type="RefSeq" id="XP_036627910.1">
    <property type="nucleotide sequence ID" value="XM_036780527.1"/>
</dbReference>
<dbReference type="VEuPathDB" id="FungiDB:PC9H_011042"/>
<evidence type="ECO:0000313" key="2">
    <source>
        <dbReference type="Proteomes" id="UP000623687"/>
    </source>
</evidence>
<proteinExistence type="predicted"/>
<comment type="caution">
    <text evidence="1">The sequence shown here is derived from an EMBL/GenBank/DDBJ whole genome shotgun (WGS) entry which is preliminary data.</text>
</comment>
<protein>
    <recommendedName>
        <fullName evidence="3">DJ-1/PfpI domain-containing protein</fullName>
    </recommendedName>
</protein>
<keyword evidence="2" id="KW-1185">Reference proteome</keyword>
<dbReference type="Gene3D" id="3.40.50.880">
    <property type="match status" value="1"/>
</dbReference>